<proteinExistence type="predicted"/>
<dbReference type="RefSeq" id="WP_167998087.1">
    <property type="nucleotide sequence ID" value="NZ_JAATEM010000035.1"/>
</dbReference>
<dbReference type="EC" id="2.7.11.1" evidence="1"/>
<evidence type="ECO:0000256" key="7">
    <source>
        <dbReference type="SAM" id="MobiDB-lite"/>
    </source>
</evidence>
<keyword evidence="10" id="KW-1185">Reference proteome</keyword>
<evidence type="ECO:0000256" key="3">
    <source>
        <dbReference type="ARBA" id="ARBA00022679"/>
    </source>
</evidence>
<feature type="compositionally biased region" description="Low complexity" evidence="7">
    <location>
        <begin position="336"/>
        <end position="371"/>
    </location>
</feature>
<evidence type="ECO:0000313" key="9">
    <source>
        <dbReference type="EMBL" id="NJP53251.1"/>
    </source>
</evidence>
<dbReference type="Gene3D" id="1.10.510.10">
    <property type="entry name" value="Transferase(Phosphotransferase) domain 1"/>
    <property type="match status" value="1"/>
</dbReference>
<dbReference type="PANTHER" id="PTHR43289:SF6">
    <property type="entry name" value="SERINE_THREONINE-PROTEIN KINASE NEKL-3"/>
    <property type="match status" value="1"/>
</dbReference>
<dbReference type="Pfam" id="PF00069">
    <property type="entry name" value="Pkinase"/>
    <property type="match status" value="1"/>
</dbReference>
<feature type="region of interest" description="Disordered" evidence="7">
    <location>
        <begin position="325"/>
        <end position="387"/>
    </location>
</feature>
<accession>A0ABX1AI42</accession>
<dbReference type="SUPFAM" id="SSF56112">
    <property type="entry name" value="Protein kinase-like (PK-like)"/>
    <property type="match status" value="1"/>
</dbReference>
<dbReference type="Gene3D" id="3.40.1000.10">
    <property type="entry name" value="Mog1/PsbP, alpha/beta/alpha sandwich"/>
    <property type="match status" value="1"/>
</dbReference>
<comment type="caution">
    <text evidence="9">The sequence shown here is derived from an EMBL/GenBank/DDBJ whole genome shotgun (WGS) entry which is preliminary data.</text>
</comment>
<reference evidence="9 10" key="1">
    <citation type="submission" date="2020-03" db="EMBL/GenBank/DDBJ databases">
        <title>WGS of actinomycetes isolated from Thailand.</title>
        <authorList>
            <person name="Thawai C."/>
        </authorList>
    </citation>
    <scope>NUCLEOTIDE SEQUENCE [LARGE SCALE GENOMIC DNA]</scope>
    <source>
        <strain evidence="9 10">SBST2-5</strain>
    </source>
</reference>
<keyword evidence="6" id="KW-0067">ATP-binding</keyword>
<dbReference type="PANTHER" id="PTHR43289">
    <property type="entry name" value="MITOGEN-ACTIVATED PROTEIN KINASE KINASE KINASE 20-RELATED"/>
    <property type="match status" value="1"/>
</dbReference>
<dbReference type="InterPro" id="IPR011009">
    <property type="entry name" value="Kinase-like_dom_sf"/>
</dbReference>
<dbReference type="SMART" id="SM00220">
    <property type="entry name" value="S_TKc"/>
    <property type="match status" value="1"/>
</dbReference>
<keyword evidence="4" id="KW-0547">Nucleotide-binding</keyword>
<evidence type="ECO:0000256" key="4">
    <source>
        <dbReference type="ARBA" id="ARBA00022741"/>
    </source>
</evidence>
<organism evidence="9 10">
    <name type="scientific">Streptomyces composti</name>
    <dbReference type="NCBI Taxonomy" id="2720025"/>
    <lineage>
        <taxon>Bacteria</taxon>
        <taxon>Bacillati</taxon>
        <taxon>Actinomycetota</taxon>
        <taxon>Actinomycetes</taxon>
        <taxon>Kitasatosporales</taxon>
        <taxon>Streptomycetaceae</taxon>
        <taxon>Streptomyces</taxon>
    </lineage>
</organism>
<evidence type="ECO:0000256" key="2">
    <source>
        <dbReference type="ARBA" id="ARBA00022527"/>
    </source>
</evidence>
<evidence type="ECO:0000256" key="6">
    <source>
        <dbReference type="ARBA" id="ARBA00022840"/>
    </source>
</evidence>
<keyword evidence="3" id="KW-0808">Transferase</keyword>
<dbReference type="PROSITE" id="PS50011">
    <property type="entry name" value="PROTEIN_KINASE_DOM"/>
    <property type="match status" value="1"/>
</dbReference>
<dbReference type="Proteomes" id="UP000730591">
    <property type="component" value="Unassembled WGS sequence"/>
</dbReference>
<keyword evidence="5 9" id="KW-0418">Kinase</keyword>
<dbReference type="InterPro" id="IPR000719">
    <property type="entry name" value="Prot_kinase_dom"/>
</dbReference>
<sequence>MGRARVSTNESVAGRYRLVEVLHRETNLRCWYADDTRTGRPCLVMESRLPEDPLGELLPHVPDRVLRTTEDVTRLCPGRMATVIEAVAEASCLWTATTWIDGTSLGALLAEQGTFNHVRAARVGLELLDVLDAAHTVGITHGELGPGHVFVRDTGPVVVTGWGLSQATDAPRLTAPAYASPEQARGERIGPATDLWALGALLYTMLEGRPPYRDRGRPEATLKGVDRLPLRTPLRAGPLTRLVQGLLRKDPRERLDLEVAREVLTRIVNEDSASASAAPVPGPRLRDAAVALRGVGREWSRRTMVVGTTLAVMTVAVAVLTATQALPGGDSEPETADTPSPSASSPGAPGAPDATDTPGDAPSAPPSSAAPSPSPSDTDKLPPGFQLYRAPEGFSVALPEGWKRLDTSRAGDVAYRVTFGAEQDPRTLAVTYSERVGPDPVAVWRDDVEPALKRDGDYDRIGEIRATKYQGRRAADMEWTEERNDTRVRTFGRGVVLGAGRGFSLRWTTPADDWDDAESRRALETFLRTFRPAAA</sequence>
<dbReference type="EMBL" id="JAATEM010000035">
    <property type="protein sequence ID" value="NJP53251.1"/>
    <property type="molecule type" value="Genomic_DNA"/>
</dbReference>
<dbReference type="GO" id="GO:0004674">
    <property type="term" value="F:protein serine/threonine kinase activity"/>
    <property type="evidence" value="ECO:0007669"/>
    <property type="project" value="UniProtKB-KW"/>
</dbReference>
<keyword evidence="2 9" id="KW-0723">Serine/threonine-protein kinase</keyword>
<evidence type="ECO:0000313" key="10">
    <source>
        <dbReference type="Proteomes" id="UP000730591"/>
    </source>
</evidence>
<name>A0ABX1AI42_9ACTN</name>
<evidence type="ECO:0000256" key="5">
    <source>
        <dbReference type="ARBA" id="ARBA00022777"/>
    </source>
</evidence>
<evidence type="ECO:0000259" key="8">
    <source>
        <dbReference type="PROSITE" id="PS50011"/>
    </source>
</evidence>
<protein>
    <recommendedName>
        <fullName evidence="1">non-specific serine/threonine protein kinase</fullName>
        <ecNumber evidence="1">2.7.11.1</ecNumber>
    </recommendedName>
</protein>
<dbReference type="CDD" id="cd14014">
    <property type="entry name" value="STKc_PknB_like"/>
    <property type="match status" value="1"/>
</dbReference>
<gene>
    <name evidence="9" type="ORF">HCJ93_25080</name>
</gene>
<evidence type="ECO:0000256" key="1">
    <source>
        <dbReference type="ARBA" id="ARBA00012513"/>
    </source>
</evidence>
<feature type="domain" description="Protein kinase" evidence="8">
    <location>
        <begin position="1"/>
        <end position="267"/>
    </location>
</feature>